<name>A0A1G2F0V8_9BACT</name>
<dbReference type="InterPro" id="IPR020622">
    <property type="entry name" value="Ala_racemase_pyridoxalP-BS"/>
</dbReference>
<evidence type="ECO:0000256" key="2">
    <source>
        <dbReference type="ARBA" id="ARBA00022898"/>
    </source>
</evidence>
<comment type="function">
    <text evidence="4">Catalyzes the interconversion of L-alanine and D-alanine. May also act on other amino acids.</text>
</comment>
<evidence type="ECO:0000256" key="3">
    <source>
        <dbReference type="ARBA" id="ARBA00023235"/>
    </source>
</evidence>
<gene>
    <name evidence="8" type="ORF">A3H02_01410</name>
</gene>
<comment type="caution">
    <text evidence="8">The sequence shown here is derived from an EMBL/GenBank/DDBJ whole genome shotgun (WGS) entry which is preliminary data.</text>
</comment>
<dbReference type="SMART" id="SM01005">
    <property type="entry name" value="Ala_racemase_C"/>
    <property type="match status" value="1"/>
</dbReference>
<dbReference type="GO" id="GO:0005829">
    <property type="term" value="C:cytosol"/>
    <property type="evidence" value="ECO:0007669"/>
    <property type="project" value="TreeGrafter"/>
</dbReference>
<dbReference type="SUPFAM" id="SSF50621">
    <property type="entry name" value="Alanine racemase C-terminal domain-like"/>
    <property type="match status" value="1"/>
</dbReference>
<dbReference type="EMBL" id="MHMS01000023">
    <property type="protein sequence ID" value="OGZ31704.1"/>
    <property type="molecule type" value="Genomic_DNA"/>
</dbReference>
<dbReference type="FunFam" id="3.20.20.10:FF:000002">
    <property type="entry name" value="Alanine racemase"/>
    <property type="match status" value="1"/>
</dbReference>
<proteinExistence type="inferred from homology"/>
<dbReference type="STRING" id="1801726.A3H02_01410"/>
<feature type="domain" description="Alanine racemase C-terminal" evidence="7">
    <location>
        <begin position="249"/>
        <end position="384"/>
    </location>
</feature>
<dbReference type="PANTHER" id="PTHR30511:SF0">
    <property type="entry name" value="ALANINE RACEMASE, CATABOLIC-RELATED"/>
    <property type="match status" value="1"/>
</dbReference>
<dbReference type="Gene3D" id="2.40.37.10">
    <property type="entry name" value="Lyase, Ornithine Decarboxylase, Chain A, domain 1"/>
    <property type="match status" value="1"/>
</dbReference>
<dbReference type="Gene3D" id="3.20.20.10">
    <property type="entry name" value="Alanine racemase"/>
    <property type="match status" value="1"/>
</dbReference>
<dbReference type="AlphaFoldDB" id="A0A1G2F0V8"/>
<reference evidence="8 9" key="1">
    <citation type="journal article" date="2016" name="Nat. Commun.">
        <title>Thousands of microbial genomes shed light on interconnected biogeochemical processes in an aquifer system.</title>
        <authorList>
            <person name="Anantharaman K."/>
            <person name="Brown C.T."/>
            <person name="Hug L.A."/>
            <person name="Sharon I."/>
            <person name="Castelle C.J."/>
            <person name="Probst A.J."/>
            <person name="Thomas B.C."/>
            <person name="Singh A."/>
            <person name="Wilkins M.J."/>
            <person name="Karaoz U."/>
            <person name="Brodie E.L."/>
            <person name="Williams K.H."/>
            <person name="Hubbard S.S."/>
            <person name="Banfield J.F."/>
        </authorList>
    </citation>
    <scope>NUCLEOTIDE SEQUENCE [LARGE SCALE GENOMIC DNA]</scope>
</reference>
<comment type="pathway">
    <text evidence="4">Amino-acid biosynthesis; D-alanine biosynthesis; D-alanine from L-alanine: step 1/1.</text>
</comment>
<keyword evidence="3 4" id="KW-0413">Isomerase</keyword>
<keyword evidence="2 4" id="KW-0663">Pyridoxal phosphate</keyword>
<dbReference type="Pfam" id="PF01168">
    <property type="entry name" value="Ala_racemase_N"/>
    <property type="match status" value="1"/>
</dbReference>
<dbReference type="InterPro" id="IPR011079">
    <property type="entry name" value="Ala_racemase_C"/>
</dbReference>
<dbReference type="InterPro" id="IPR000821">
    <property type="entry name" value="Ala_racemase"/>
</dbReference>
<evidence type="ECO:0000313" key="9">
    <source>
        <dbReference type="Proteomes" id="UP000176787"/>
    </source>
</evidence>
<evidence type="ECO:0000313" key="8">
    <source>
        <dbReference type="EMBL" id="OGZ31704.1"/>
    </source>
</evidence>
<protein>
    <recommendedName>
        <fullName evidence="4">Alanine racemase</fullName>
        <ecNumber evidence="4">5.1.1.1</ecNumber>
    </recommendedName>
</protein>
<dbReference type="PRINTS" id="PR00992">
    <property type="entry name" value="ALARACEMASE"/>
</dbReference>
<dbReference type="GO" id="GO:0030632">
    <property type="term" value="P:D-alanine biosynthetic process"/>
    <property type="evidence" value="ECO:0007669"/>
    <property type="project" value="UniProtKB-UniRule"/>
</dbReference>
<feature type="binding site" evidence="4 6">
    <location>
        <position position="318"/>
    </location>
    <ligand>
        <name>substrate</name>
    </ligand>
</feature>
<dbReference type="GO" id="GO:0008784">
    <property type="term" value="F:alanine racemase activity"/>
    <property type="evidence" value="ECO:0007669"/>
    <property type="project" value="UniProtKB-UniRule"/>
</dbReference>
<dbReference type="SUPFAM" id="SSF51419">
    <property type="entry name" value="PLP-binding barrel"/>
    <property type="match status" value="1"/>
</dbReference>
<dbReference type="PROSITE" id="PS00395">
    <property type="entry name" value="ALANINE_RACEMASE"/>
    <property type="match status" value="1"/>
</dbReference>
<feature type="modified residue" description="N6-(pyridoxal phosphate)lysine" evidence="4 5">
    <location>
        <position position="40"/>
    </location>
</feature>
<evidence type="ECO:0000256" key="5">
    <source>
        <dbReference type="PIRSR" id="PIRSR600821-50"/>
    </source>
</evidence>
<evidence type="ECO:0000256" key="1">
    <source>
        <dbReference type="ARBA" id="ARBA00001933"/>
    </source>
</evidence>
<dbReference type="HAMAP" id="MF_01201">
    <property type="entry name" value="Ala_racemase"/>
    <property type="match status" value="1"/>
</dbReference>
<evidence type="ECO:0000256" key="6">
    <source>
        <dbReference type="PIRSR" id="PIRSR600821-52"/>
    </source>
</evidence>
<feature type="active site" description="Proton acceptor; specific for D-alanine" evidence="4">
    <location>
        <position position="40"/>
    </location>
</feature>
<dbReference type="GO" id="GO:0030170">
    <property type="term" value="F:pyridoxal phosphate binding"/>
    <property type="evidence" value="ECO:0007669"/>
    <property type="project" value="UniProtKB-UniRule"/>
</dbReference>
<dbReference type="NCBIfam" id="TIGR00492">
    <property type="entry name" value="alr"/>
    <property type="match status" value="1"/>
</dbReference>
<dbReference type="EC" id="5.1.1.1" evidence="4"/>
<accession>A0A1G2F0V8</accession>
<dbReference type="Proteomes" id="UP000176787">
    <property type="component" value="Unassembled WGS sequence"/>
</dbReference>
<sequence length="384" mass="43503">MSLIKNLRTWVEIDKRALIHNLKTFQKIIGRETELMAVVKANAYGHGINVVGSILKSYKLKAKSCLWFGVDSIDEAIALRKAGVKNKILILGWIPENRLEETIKYNLSFSLYNSEIPEKFADKRFKVHLKIETGTNRQGILIDDLNRFAKLLADSNFKIEGLYSHLADSENPDSNFWISQVQNLEKARKILAYNFIFPRYVHLASTAACLLYPETHFNLARVGLGLYGLYPAKNLKANSYKLKAELKPVLTWKTRIAQIKNIKKGGAIGYGKTYKAKKDLKIAILPVGYYDGYDRGLSNRGEVLIKSKRLKILGRVCMNMIMVDVTETQSANRKAQNIRVGDEVILLGGKGKNRISAEEMAKKLDTINYEIITRINPLIARIVI</sequence>
<evidence type="ECO:0000256" key="4">
    <source>
        <dbReference type="HAMAP-Rule" id="MF_01201"/>
    </source>
</evidence>
<dbReference type="UniPathway" id="UPA00042">
    <property type="reaction ID" value="UER00497"/>
</dbReference>
<comment type="cofactor">
    <cofactor evidence="1 4 5">
        <name>pyridoxal 5'-phosphate</name>
        <dbReference type="ChEBI" id="CHEBI:597326"/>
    </cofactor>
</comment>
<organism evidence="8 9">
    <name type="scientific">Candidatus Niyogibacteria bacterium RIFCSPLOWO2_12_FULL_41_13</name>
    <dbReference type="NCBI Taxonomy" id="1801726"/>
    <lineage>
        <taxon>Bacteria</taxon>
        <taxon>Candidatus Niyogiibacteriota</taxon>
    </lineage>
</organism>
<feature type="binding site" evidence="4 6">
    <location>
        <position position="137"/>
    </location>
    <ligand>
        <name>substrate</name>
    </ligand>
</feature>
<feature type="active site" description="Proton acceptor; specific for L-alanine" evidence="4">
    <location>
        <position position="270"/>
    </location>
</feature>
<dbReference type="CDD" id="cd00430">
    <property type="entry name" value="PLPDE_III_AR"/>
    <property type="match status" value="1"/>
</dbReference>
<dbReference type="PANTHER" id="PTHR30511">
    <property type="entry name" value="ALANINE RACEMASE"/>
    <property type="match status" value="1"/>
</dbReference>
<dbReference type="InterPro" id="IPR009006">
    <property type="entry name" value="Ala_racemase/Decarboxylase_C"/>
</dbReference>
<dbReference type="InterPro" id="IPR001608">
    <property type="entry name" value="Ala_racemase_N"/>
</dbReference>
<dbReference type="Pfam" id="PF00842">
    <property type="entry name" value="Ala_racemase_C"/>
    <property type="match status" value="1"/>
</dbReference>
<comment type="similarity">
    <text evidence="4">Belongs to the alanine racemase family.</text>
</comment>
<dbReference type="InterPro" id="IPR029066">
    <property type="entry name" value="PLP-binding_barrel"/>
</dbReference>
<evidence type="ECO:0000259" key="7">
    <source>
        <dbReference type="SMART" id="SM01005"/>
    </source>
</evidence>
<comment type="catalytic activity">
    <reaction evidence="4">
        <text>L-alanine = D-alanine</text>
        <dbReference type="Rhea" id="RHEA:20249"/>
        <dbReference type="ChEBI" id="CHEBI:57416"/>
        <dbReference type="ChEBI" id="CHEBI:57972"/>
        <dbReference type="EC" id="5.1.1.1"/>
    </reaction>
</comment>